<dbReference type="EMBL" id="MJIE01000001">
    <property type="protein sequence ID" value="OLR56202.1"/>
    <property type="molecule type" value="Genomic_DNA"/>
</dbReference>
<comment type="similarity">
    <text evidence="1 9 10">Belongs to the GreA/GreB family.</text>
</comment>
<sequence length="160" mass="17656">MSDEVLLTQEGYDKLEAERDELVSVKRKEVSERLKEAISYGDLSENAEYDAAKNEQAELEERIHKLETMMRNAKIINENDVKGDKVNVGLKVSVKDEDTGETMEFVIVGSTEADPFAEPAKISNDSAVGAGLLGKKKGETAEIPVPDGILHYTVEEISKL</sequence>
<dbReference type="GO" id="GO:0003677">
    <property type="term" value="F:DNA binding"/>
    <property type="evidence" value="ECO:0007669"/>
    <property type="project" value="UniProtKB-UniRule"/>
</dbReference>
<evidence type="ECO:0000256" key="3">
    <source>
        <dbReference type="ARBA" id="ARBA00023015"/>
    </source>
</evidence>
<organism evidence="13 14">
    <name type="scientific">Hornefia porci</name>
    <dbReference type="NCBI Taxonomy" id="2652292"/>
    <lineage>
        <taxon>Bacteria</taxon>
        <taxon>Bacillati</taxon>
        <taxon>Bacillota</taxon>
        <taxon>Clostridia</taxon>
        <taxon>Peptostreptococcales</taxon>
        <taxon>Anaerovoracaceae</taxon>
        <taxon>Hornefia</taxon>
    </lineage>
</organism>
<dbReference type="PIRSF" id="PIRSF006092">
    <property type="entry name" value="GreA_GreB"/>
    <property type="match status" value="1"/>
</dbReference>
<evidence type="ECO:0000256" key="6">
    <source>
        <dbReference type="ARBA" id="ARBA00023163"/>
    </source>
</evidence>
<dbReference type="InterPro" id="IPR028624">
    <property type="entry name" value="Tscrpt_elong_fac_GreA/B"/>
</dbReference>
<feature type="coiled-coil region" evidence="9">
    <location>
        <begin position="49"/>
        <end position="76"/>
    </location>
</feature>
<dbReference type="Proteomes" id="UP000187404">
    <property type="component" value="Unassembled WGS sequence"/>
</dbReference>
<protein>
    <recommendedName>
        <fullName evidence="2 9">Transcription elongation factor GreA</fullName>
    </recommendedName>
    <alternativeName>
        <fullName evidence="8 9">Transcript cleavage factor GreA</fullName>
    </alternativeName>
</protein>
<reference evidence="13 14" key="1">
    <citation type="journal article" date="2016" name="Appl. Environ. Microbiol.">
        <title>Function and Phylogeny of Bacterial Butyryl Coenzyme A:Acetate Transferases and Their Diversity in the Proximal Colon of Swine.</title>
        <authorList>
            <person name="Trachsel J."/>
            <person name="Bayles D.O."/>
            <person name="Looft T."/>
            <person name="Levine U.Y."/>
            <person name="Allen H.K."/>
        </authorList>
    </citation>
    <scope>NUCLEOTIDE SEQUENCE [LARGE SCALE GENOMIC DNA]</scope>
    <source>
        <strain evidence="13 14">68-3-10</strain>
    </source>
</reference>
<dbReference type="InterPro" id="IPR022691">
    <property type="entry name" value="Tscrpt_elong_fac_GreA/B_N"/>
</dbReference>
<dbReference type="PANTHER" id="PTHR30437:SF4">
    <property type="entry name" value="TRANSCRIPTION ELONGATION FACTOR GREA"/>
    <property type="match status" value="1"/>
</dbReference>
<dbReference type="InterPro" id="IPR036953">
    <property type="entry name" value="GreA/GreB_C_sf"/>
</dbReference>
<feature type="domain" description="Transcription elongation factor GreA/GreB N-terminal" evidence="12">
    <location>
        <begin position="6"/>
        <end position="75"/>
    </location>
</feature>
<keyword evidence="13" id="KW-0251">Elongation factor</keyword>
<dbReference type="SUPFAM" id="SSF46557">
    <property type="entry name" value="GreA transcript cleavage protein, N-terminal domain"/>
    <property type="match status" value="1"/>
</dbReference>
<dbReference type="FunFam" id="1.10.287.180:FF:000001">
    <property type="entry name" value="Transcription elongation factor GreA"/>
    <property type="match status" value="1"/>
</dbReference>
<dbReference type="NCBIfam" id="TIGR01462">
    <property type="entry name" value="greA"/>
    <property type="match status" value="1"/>
</dbReference>
<evidence type="ECO:0000256" key="4">
    <source>
        <dbReference type="ARBA" id="ARBA00023054"/>
    </source>
</evidence>
<dbReference type="HAMAP" id="MF_00105">
    <property type="entry name" value="GreA_GreB"/>
    <property type="match status" value="1"/>
</dbReference>
<evidence type="ECO:0000256" key="7">
    <source>
        <dbReference type="ARBA" id="ARBA00024916"/>
    </source>
</evidence>
<evidence type="ECO:0000259" key="12">
    <source>
        <dbReference type="Pfam" id="PF03449"/>
    </source>
</evidence>
<feature type="domain" description="Transcription elongation factor GreA/GreB C-terminal" evidence="11">
    <location>
        <begin position="83"/>
        <end position="158"/>
    </location>
</feature>
<keyword evidence="4 9" id="KW-0175">Coiled coil</keyword>
<keyword evidence="5 9" id="KW-0238">DNA-binding</keyword>
<dbReference type="STRING" id="1261640.BHK98_09075"/>
<evidence type="ECO:0000256" key="9">
    <source>
        <dbReference type="HAMAP-Rule" id="MF_00105"/>
    </source>
</evidence>
<dbReference type="GO" id="GO:0003746">
    <property type="term" value="F:translation elongation factor activity"/>
    <property type="evidence" value="ECO:0007669"/>
    <property type="project" value="UniProtKB-KW"/>
</dbReference>
<dbReference type="GO" id="GO:0032784">
    <property type="term" value="P:regulation of DNA-templated transcription elongation"/>
    <property type="evidence" value="ECO:0007669"/>
    <property type="project" value="UniProtKB-UniRule"/>
</dbReference>
<evidence type="ECO:0000256" key="2">
    <source>
        <dbReference type="ARBA" id="ARBA00013729"/>
    </source>
</evidence>
<dbReference type="Pfam" id="PF01272">
    <property type="entry name" value="GreA_GreB"/>
    <property type="match status" value="1"/>
</dbReference>
<dbReference type="GO" id="GO:0070063">
    <property type="term" value="F:RNA polymerase binding"/>
    <property type="evidence" value="ECO:0007669"/>
    <property type="project" value="InterPro"/>
</dbReference>
<dbReference type="NCBIfam" id="NF001263">
    <property type="entry name" value="PRK00226.1-4"/>
    <property type="match status" value="1"/>
</dbReference>
<evidence type="ECO:0000313" key="13">
    <source>
        <dbReference type="EMBL" id="OLR56202.1"/>
    </source>
</evidence>
<dbReference type="InterPro" id="IPR001437">
    <property type="entry name" value="Tscrpt_elong_fac_GreA/B_C"/>
</dbReference>
<evidence type="ECO:0000256" key="5">
    <source>
        <dbReference type="ARBA" id="ARBA00023125"/>
    </source>
</evidence>
<evidence type="ECO:0000256" key="10">
    <source>
        <dbReference type="RuleBase" id="RU000556"/>
    </source>
</evidence>
<dbReference type="GeneID" id="303115054"/>
<proteinExistence type="inferred from homology"/>
<dbReference type="InterPro" id="IPR023459">
    <property type="entry name" value="Tscrpt_elong_fac_GreA/B_fam"/>
</dbReference>
<accession>A0A1Q9JJ03</accession>
<evidence type="ECO:0000256" key="1">
    <source>
        <dbReference type="ARBA" id="ARBA00008213"/>
    </source>
</evidence>
<dbReference type="RefSeq" id="WP_075713595.1">
    <property type="nucleotide sequence ID" value="NZ_MJIE01000001.1"/>
</dbReference>
<dbReference type="GO" id="GO:0006354">
    <property type="term" value="P:DNA-templated transcription elongation"/>
    <property type="evidence" value="ECO:0007669"/>
    <property type="project" value="TreeGrafter"/>
</dbReference>
<dbReference type="Gene3D" id="3.10.50.30">
    <property type="entry name" value="Transcription elongation factor, GreA/GreB, C-terminal domain"/>
    <property type="match status" value="1"/>
</dbReference>
<evidence type="ECO:0000256" key="8">
    <source>
        <dbReference type="ARBA" id="ARBA00030776"/>
    </source>
</evidence>
<name>A0A1Q9JJ03_9FIRM</name>
<dbReference type="OrthoDB" id="9808774at2"/>
<dbReference type="Pfam" id="PF03449">
    <property type="entry name" value="GreA_GreB_N"/>
    <property type="match status" value="1"/>
</dbReference>
<comment type="function">
    <text evidence="7 9 10">Necessary for efficient RNA polymerase transcription elongation past template-encoded arresting sites. The arresting sites in DNA have the property of trapping a certain fraction of elongating RNA polymerases that pass through, resulting in locked ternary complexes. Cleavage of the nascent transcript by cleavage factors such as GreA or GreB allows the resumption of elongation from the new 3'terminus. GreA releases sequences of 2 to 3 nucleotides.</text>
</comment>
<dbReference type="SUPFAM" id="SSF54534">
    <property type="entry name" value="FKBP-like"/>
    <property type="match status" value="1"/>
</dbReference>
<comment type="caution">
    <text evidence="13">The sequence shown here is derived from an EMBL/GenBank/DDBJ whole genome shotgun (WGS) entry which is preliminary data.</text>
</comment>
<gene>
    <name evidence="9" type="primary">greA</name>
    <name evidence="13" type="ORF">BHK98_09075</name>
</gene>
<evidence type="ECO:0000259" key="11">
    <source>
        <dbReference type="Pfam" id="PF01272"/>
    </source>
</evidence>
<keyword evidence="14" id="KW-1185">Reference proteome</keyword>
<evidence type="ECO:0000313" key="14">
    <source>
        <dbReference type="Proteomes" id="UP000187404"/>
    </source>
</evidence>
<keyword evidence="6 9" id="KW-0804">Transcription</keyword>
<dbReference type="InterPro" id="IPR006359">
    <property type="entry name" value="Tscrpt_elong_fac_GreA"/>
</dbReference>
<keyword evidence="13" id="KW-0648">Protein biosynthesis</keyword>
<dbReference type="PANTHER" id="PTHR30437">
    <property type="entry name" value="TRANSCRIPTION ELONGATION FACTOR GREA"/>
    <property type="match status" value="1"/>
</dbReference>
<dbReference type="AlphaFoldDB" id="A0A1Q9JJ03"/>
<keyword evidence="3 9" id="KW-0805">Transcription regulation</keyword>
<dbReference type="InterPro" id="IPR036805">
    <property type="entry name" value="Tscrpt_elong_fac_GreA/B_N_sf"/>
</dbReference>
<dbReference type="Gene3D" id="1.10.287.180">
    <property type="entry name" value="Transcription elongation factor, GreA/GreB, N-terminal domain"/>
    <property type="match status" value="1"/>
</dbReference>